<dbReference type="HAMAP" id="MF_01104">
    <property type="entry name" value="Syd"/>
    <property type="match status" value="1"/>
</dbReference>
<dbReference type="STRING" id="589873.EP12_04725"/>
<dbReference type="RefSeq" id="WP_044056259.1">
    <property type="nucleotide sequence ID" value="NZ_CAJXAX010000021.1"/>
</dbReference>
<evidence type="ECO:0000256" key="4">
    <source>
        <dbReference type="HAMAP-Rule" id="MF_01104"/>
    </source>
</evidence>
<dbReference type="Gene3D" id="3.40.1580.20">
    <property type="entry name" value="Syd protein"/>
    <property type="match status" value="1"/>
</dbReference>
<dbReference type="GeneID" id="78254229"/>
<evidence type="ECO:0000256" key="1">
    <source>
        <dbReference type="ARBA" id="ARBA00022475"/>
    </source>
</evidence>
<evidence type="ECO:0000313" key="6">
    <source>
        <dbReference type="EMBL" id="HAW76725.1"/>
    </source>
</evidence>
<dbReference type="Proteomes" id="UP000263517">
    <property type="component" value="Unassembled WGS sequence"/>
</dbReference>
<dbReference type="EMBL" id="DNAN01000482">
    <property type="protein sequence ID" value="HAW76725.1"/>
    <property type="molecule type" value="Genomic_DNA"/>
</dbReference>
<dbReference type="KEGG" id="aaus:EP12_04725"/>
<reference evidence="9 10" key="2">
    <citation type="journal article" date="2018" name="Nat. Biotechnol.">
        <title>A standardized bacterial taxonomy based on genome phylogeny substantially revises the tree of life.</title>
        <authorList>
            <person name="Parks D.H."/>
            <person name="Chuvochina M."/>
            <person name="Waite D.W."/>
            <person name="Rinke C."/>
            <person name="Skarshewski A."/>
            <person name="Chaumeil P.A."/>
            <person name="Hugenholtz P."/>
        </authorList>
    </citation>
    <scope>NUCLEOTIDE SEQUENCE [LARGE SCALE GENOMIC DNA]</scope>
    <source>
        <strain evidence="7">UBA11621</strain>
        <strain evidence="6">UBA11978</strain>
    </source>
</reference>
<dbReference type="KEGG" id="aal:EP13_04700"/>
<evidence type="ECO:0000313" key="10">
    <source>
        <dbReference type="Proteomes" id="UP000264779"/>
    </source>
</evidence>
<reference evidence="5 8" key="1">
    <citation type="submission" date="2014-06" db="EMBL/GenBank/DDBJ databases">
        <title>Genomes of Alteromonas australica, a world apart.</title>
        <authorList>
            <person name="Gonzaga A."/>
            <person name="Lopez-Perez M."/>
            <person name="Rodriguez-Valera F."/>
        </authorList>
    </citation>
    <scope>NUCLEOTIDE SEQUENCE [LARGE SCALE GENOMIC DNA]</scope>
    <source>
        <strain evidence="5 8">H 17</strain>
    </source>
</reference>
<dbReference type="OrthoDB" id="5599437at2"/>
<keyword evidence="8" id="KW-1185">Reference proteome</keyword>
<dbReference type="EMBL" id="CP008849">
    <property type="protein sequence ID" value="AIF98053.1"/>
    <property type="molecule type" value="Genomic_DNA"/>
</dbReference>
<dbReference type="Proteomes" id="UP000056090">
    <property type="component" value="Chromosome"/>
</dbReference>
<comment type="subcellular location">
    <subcellularLocation>
        <location evidence="4">Cell inner membrane</location>
        <topology evidence="4">Peripheral membrane protein</topology>
        <orientation evidence="4">Cytoplasmic side</orientation>
    </subcellularLocation>
    <text evidence="4">Loosely associated with the cytoplasmic side of the inner membrane, probably via SecY.</text>
</comment>
<comment type="similarity">
    <text evidence="4">Belongs to the Syd family.</text>
</comment>
<dbReference type="InterPro" id="IPR009948">
    <property type="entry name" value="Syd"/>
</dbReference>
<keyword evidence="3 4" id="KW-0472">Membrane</keyword>
<keyword evidence="1 4" id="KW-1003">Cell membrane</keyword>
<evidence type="ECO:0000256" key="3">
    <source>
        <dbReference type="ARBA" id="ARBA00023136"/>
    </source>
</evidence>
<dbReference type="CDD" id="cd16323">
    <property type="entry name" value="Syd"/>
    <property type="match status" value="1"/>
</dbReference>
<evidence type="ECO:0000313" key="8">
    <source>
        <dbReference type="Proteomes" id="UP000056090"/>
    </source>
</evidence>
<keyword evidence="2 4" id="KW-0997">Cell inner membrane</keyword>
<protein>
    <recommendedName>
        <fullName evidence="4">Protein Syd</fullName>
    </recommendedName>
</protein>
<evidence type="ECO:0000313" key="5">
    <source>
        <dbReference type="EMBL" id="AIF98053.1"/>
    </source>
</evidence>
<proteinExistence type="inferred from homology"/>
<dbReference type="GO" id="GO:0009898">
    <property type="term" value="C:cytoplasmic side of plasma membrane"/>
    <property type="evidence" value="ECO:0007669"/>
    <property type="project" value="InterPro"/>
</dbReference>
<dbReference type="AlphaFoldDB" id="A0A075NX74"/>
<dbReference type="eggNOG" id="ENOG502ZCMR">
    <property type="taxonomic scope" value="Bacteria"/>
</dbReference>
<gene>
    <name evidence="4" type="primary">syd</name>
    <name evidence="6" type="ORF">DCW74_13440</name>
    <name evidence="7" type="ORF">DEB45_16060</name>
    <name evidence="5" type="ORF">EP13_04700</name>
</gene>
<organism evidence="5 8">
    <name type="scientific">Alteromonas australica</name>
    <dbReference type="NCBI Taxonomy" id="589873"/>
    <lineage>
        <taxon>Bacteria</taxon>
        <taxon>Pseudomonadati</taxon>
        <taxon>Pseudomonadota</taxon>
        <taxon>Gammaproteobacteria</taxon>
        <taxon>Alteromonadales</taxon>
        <taxon>Alteromonadaceae</taxon>
        <taxon>Alteromonas/Salinimonas group</taxon>
        <taxon>Alteromonas</taxon>
    </lineage>
</organism>
<comment type="function">
    <text evidence="4">Interacts with the SecY protein in vivo. May bind preferentially to an uncomplexed state of SecY, thus functioning either as a chelating agent for excess SecY in the cell or as a regulatory factor that negatively controls the translocase function.</text>
</comment>
<dbReference type="Pfam" id="PF07348">
    <property type="entry name" value="Syd"/>
    <property type="match status" value="1"/>
</dbReference>
<dbReference type="PATRIC" id="fig|589873.4.peg.1017"/>
<sequence>MTIDNQLDQFISSFISYHQQNKGGLTIPYDSSWPSTCYQATGREGEAVPWLPQKRDTTATFGNVEEALGITLNKAYCQFFSRYFSDNLPAVAPQGNCELLQVWNSDDFTRLQQNLIGHLLMKQRLRQAPTLFFALTDEDDFILSLLNDTGEVVLEQVGKPPKEVIAASLGDFLALLTPR</sequence>
<dbReference type="Proteomes" id="UP000264779">
    <property type="component" value="Unassembled WGS sequence"/>
</dbReference>
<evidence type="ECO:0000256" key="2">
    <source>
        <dbReference type="ARBA" id="ARBA00022519"/>
    </source>
</evidence>
<dbReference type="EMBL" id="DONK01000251">
    <property type="protein sequence ID" value="HBU52767.1"/>
    <property type="molecule type" value="Genomic_DNA"/>
</dbReference>
<name>A0A075NX74_9ALTE</name>
<evidence type="ECO:0000313" key="9">
    <source>
        <dbReference type="Proteomes" id="UP000263517"/>
    </source>
</evidence>
<accession>A0A075NX74</accession>
<dbReference type="InterPro" id="IPR038228">
    <property type="entry name" value="Syd_sf"/>
</dbReference>
<dbReference type="NCBIfam" id="NF003439">
    <property type="entry name" value="PRK04968.1"/>
    <property type="match status" value="1"/>
</dbReference>
<evidence type="ECO:0000313" key="7">
    <source>
        <dbReference type="EMBL" id="HBU52767.1"/>
    </source>
</evidence>